<keyword evidence="5 12" id="KW-0808">Transferase</keyword>
<comment type="subcellular location">
    <subcellularLocation>
        <location evidence="1">Cytoplasm</location>
        <location evidence="1">Cytosol</location>
    </subcellularLocation>
</comment>
<feature type="domain" description="Protein arginine N-methyltransferase 3 C2H2 zinc finger" evidence="17">
    <location>
        <begin position="52"/>
        <end position="69"/>
    </location>
</feature>
<dbReference type="Gene3D" id="3.40.50.150">
    <property type="entry name" value="Vaccinia Virus protein VP39"/>
    <property type="match status" value="1"/>
</dbReference>
<evidence type="ECO:0000256" key="8">
    <source>
        <dbReference type="ARBA" id="ARBA00022771"/>
    </source>
</evidence>
<evidence type="ECO:0000256" key="9">
    <source>
        <dbReference type="ARBA" id="ARBA00022833"/>
    </source>
</evidence>
<evidence type="ECO:0000313" key="20">
    <source>
        <dbReference type="Proteomes" id="UP000826234"/>
    </source>
</evidence>
<proteinExistence type="predicted"/>
<feature type="region of interest" description="Disordered" evidence="14">
    <location>
        <begin position="1"/>
        <end position="46"/>
    </location>
</feature>
<comment type="catalytic activity">
    <reaction evidence="10">
        <text>L-arginyl-[protein] + 2 S-adenosyl-L-methionine = N(omega),N(omega)-dimethyl-L-arginyl-[protein] + 2 S-adenosyl-L-homocysteine + 2 H(+)</text>
        <dbReference type="Rhea" id="RHEA:48096"/>
        <dbReference type="Rhea" id="RHEA-COMP:10532"/>
        <dbReference type="Rhea" id="RHEA-COMP:11991"/>
        <dbReference type="ChEBI" id="CHEBI:15378"/>
        <dbReference type="ChEBI" id="CHEBI:29965"/>
        <dbReference type="ChEBI" id="CHEBI:57856"/>
        <dbReference type="ChEBI" id="CHEBI:59789"/>
        <dbReference type="ChEBI" id="CHEBI:61897"/>
        <dbReference type="EC" id="2.1.1.319"/>
    </reaction>
    <physiologicalReaction direction="left-to-right" evidence="10">
        <dbReference type="Rhea" id="RHEA:48097"/>
    </physiologicalReaction>
</comment>
<dbReference type="SUPFAM" id="SSF53335">
    <property type="entry name" value="S-adenosyl-L-methionine-dependent methyltransferases"/>
    <property type="match status" value="1"/>
</dbReference>
<feature type="domain" description="Protein arginine N-methyltransferase 3-like C2H2 zinc finger" evidence="16">
    <location>
        <begin position="82"/>
        <end position="126"/>
    </location>
</feature>
<evidence type="ECO:0000256" key="5">
    <source>
        <dbReference type="ARBA" id="ARBA00022679"/>
    </source>
</evidence>
<evidence type="ECO:0000256" key="2">
    <source>
        <dbReference type="ARBA" id="ARBA00011925"/>
    </source>
</evidence>
<accession>A0ABQ7STT2</accession>
<dbReference type="PANTHER" id="PTHR11006">
    <property type="entry name" value="PROTEIN ARGININE N-METHYLTRANSFERASE"/>
    <property type="match status" value="1"/>
</dbReference>
<dbReference type="InterPro" id="IPR029063">
    <property type="entry name" value="SAM-dependent_MTases_sf"/>
</dbReference>
<keyword evidence="8" id="KW-0863">Zinc-finger</keyword>
<keyword evidence="20" id="KW-1185">Reference proteome</keyword>
<dbReference type="InterPro" id="IPR049482">
    <property type="entry name" value="ANM3-like_C2H2_Zf"/>
</dbReference>
<keyword evidence="7" id="KW-0479">Metal-binding</keyword>
<dbReference type="Pfam" id="PF21137">
    <property type="entry name" value="ANM3_C2H2_Zf"/>
    <property type="match status" value="1"/>
</dbReference>
<dbReference type="PROSITE" id="PS51678">
    <property type="entry name" value="SAM_MT_PRMT"/>
    <property type="match status" value="1"/>
</dbReference>
<dbReference type="InterPro" id="IPR036236">
    <property type="entry name" value="Znf_C2H2_sf"/>
</dbReference>
<evidence type="ECO:0000256" key="12">
    <source>
        <dbReference type="PROSITE-ProRule" id="PRU01015"/>
    </source>
</evidence>
<evidence type="ECO:0000256" key="3">
    <source>
        <dbReference type="ARBA" id="ARBA00022490"/>
    </source>
</evidence>
<feature type="domain" description="Methyltransferase" evidence="15">
    <location>
        <begin position="259"/>
        <end position="343"/>
    </location>
</feature>
<feature type="compositionally biased region" description="Acidic residues" evidence="14">
    <location>
        <begin position="523"/>
        <end position="532"/>
    </location>
</feature>
<feature type="compositionally biased region" description="Gly residues" evidence="14">
    <location>
        <begin position="534"/>
        <end position="544"/>
    </location>
</feature>
<evidence type="ECO:0000256" key="11">
    <source>
        <dbReference type="ARBA" id="ARBA00049303"/>
    </source>
</evidence>
<dbReference type="EC" id="2.1.1.319" evidence="2"/>
<evidence type="ECO:0000259" key="15">
    <source>
        <dbReference type="Pfam" id="PF13649"/>
    </source>
</evidence>
<dbReference type="InterPro" id="IPR055135">
    <property type="entry name" value="PRMT_dom"/>
</dbReference>
<dbReference type="InterPro" id="IPR049009">
    <property type="entry name" value="ANM3_Znf-C2H2"/>
</dbReference>
<comment type="caution">
    <text evidence="19">The sequence shown here is derived from an EMBL/GenBank/DDBJ whole genome shotgun (WGS) entry which is preliminary data.</text>
</comment>
<evidence type="ECO:0000256" key="4">
    <source>
        <dbReference type="ARBA" id="ARBA00022603"/>
    </source>
</evidence>
<evidence type="ECO:0000256" key="10">
    <source>
        <dbReference type="ARBA" id="ARBA00047384"/>
    </source>
</evidence>
<dbReference type="InterPro" id="IPR041698">
    <property type="entry name" value="Methyltransf_25"/>
</dbReference>
<keyword evidence="9" id="KW-0862">Zinc</keyword>
<dbReference type="Pfam" id="PF13649">
    <property type="entry name" value="Methyltransf_25"/>
    <property type="match status" value="1"/>
</dbReference>
<evidence type="ECO:0000256" key="13">
    <source>
        <dbReference type="SAM" id="Coils"/>
    </source>
</evidence>
<dbReference type="Pfam" id="PF22528">
    <property type="entry name" value="PRMT_C"/>
    <property type="match status" value="1"/>
</dbReference>
<reference evidence="19 20" key="1">
    <citation type="journal article" date="2022" name="Gigascience">
        <title>A chromosome-level genome assembly and annotation of the desert horned lizard, Phrynosoma platyrhinos, provides insight into chromosomal rearrangements among reptiles.</title>
        <authorList>
            <person name="Koochekian N."/>
            <person name="Ascanio A."/>
            <person name="Farleigh K."/>
            <person name="Card D.C."/>
            <person name="Schield D.R."/>
            <person name="Castoe T.A."/>
            <person name="Jezkova T."/>
        </authorList>
    </citation>
    <scope>NUCLEOTIDE SEQUENCE [LARGE SCALE GENOMIC DNA]</scope>
    <source>
        <strain evidence="19">NK-2021</strain>
    </source>
</reference>
<evidence type="ECO:0000256" key="14">
    <source>
        <dbReference type="SAM" id="MobiDB-lite"/>
    </source>
</evidence>
<keyword evidence="4 12" id="KW-0489">Methyltransferase</keyword>
<name>A0ABQ7STT2_PHRPL</name>
<evidence type="ECO:0000313" key="19">
    <source>
        <dbReference type="EMBL" id="KAH0620831.1"/>
    </source>
</evidence>
<keyword evidence="6 12" id="KW-0949">S-adenosyl-L-methionine</keyword>
<feature type="domain" description="Protein arginine N-methyltransferase" evidence="18">
    <location>
        <begin position="364"/>
        <end position="496"/>
    </location>
</feature>
<feature type="coiled-coil region" evidence="13">
    <location>
        <begin position="163"/>
        <end position="190"/>
    </location>
</feature>
<sequence>MEARGLGSLTFVPGSEAEPVLSDSGSDDAWEKEEEEGEGEGEGAEGAAPGVPCLFCHRSFSSAEDVFGHCMLDHEFSIGTMAHKHRLDFYSYIKLINFIRVEKPTAEYFSSVSSPLPWEEDKYLKPVLEDDLLLQFDIDDLLDSISMSYPNGVTEASSLLEHLKWAEHRAEQAEDALARAQEDLQKMRQFAQDFVMNTEVRSGPSVSSIVDLREDEEDVYFSSYGHYGIHEEMIKDKVRTESYRDFIYENPHIFRDKVVLDVGCGTGILSMFAAKAGAKKVIGVDQSGIIYQAMDIIRLNGLEDTISLVKGRIEEVDLPVEKVDVVISEWMGYFLLFESMLDSVIYARDKYLAKGGSVYPDICTMSLVAVGDPSKHADRLAFWDDVYGFRMSCMKTAVIPEAVVEVLDSSTLISEAYVIKRIDCHAASVSELDFSSDFTLKITKTSVCTAIAGYFDVYFEKNCSKQVWFSTSPSCTKTHWKQTAFFLENPISVEEEVRGGRGSGSGRGGRRGRRKRQQRRQEEEEEEEEAEVEAGGGGNGGGEEGCPPACDSEELKGRITLHKNRKDPRSLIVTLSFKNVKQTYSIQ</sequence>
<gene>
    <name evidence="19" type="ORF">JD844_021640</name>
</gene>
<evidence type="ECO:0000256" key="7">
    <source>
        <dbReference type="ARBA" id="ARBA00022723"/>
    </source>
</evidence>
<protein>
    <recommendedName>
        <fullName evidence="2">type I protein arginine methyltransferase</fullName>
        <ecNumber evidence="2">2.1.1.319</ecNumber>
    </recommendedName>
</protein>
<dbReference type="Gene3D" id="2.70.160.11">
    <property type="entry name" value="Hnrnp arginine n-methyltransferase1"/>
    <property type="match status" value="1"/>
</dbReference>
<dbReference type="EMBL" id="JAIPUX010003289">
    <property type="protein sequence ID" value="KAH0620831.1"/>
    <property type="molecule type" value="Genomic_DNA"/>
</dbReference>
<organism evidence="19 20">
    <name type="scientific">Phrynosoma platyrhinos</name>
    <name type="common">Desert horned lizard</name>
    <dbReference type="NCBI Taxonomy" id="52577"/>
    <lineage>
        <taxon>Eukaryota</taxon>
        <taxon>Metazoa</taxon>
        <taxon>Chordata</taxon>
        <taxon>Craniata</taxon>
        <taxon>Vertebrata</taxon>
        <taxon>Euteleostomi</taxon>
        <taxon>Lepidosauria</taxon>
        <taxon>Squamata</taxon>
        <taxon>Bifurcata</taxon>
        <taxon>Unidentata</taxon>
        <taxon>Episquamata</taxon>
        <taxon>Toxicofera</taxon>
        <taxon>Iguania</taxon>
        <taxon>Phrynosomatidae</taxon>
        <taxon>Phrynosomatinae</taxon>
        <taxon>Phrynosoma</taxon>
    </lineage>
</organism>
<keyword evidence="13" id="KW-0175">Coiled coil</keyword>
<dbReference type="InterPro" id="IPR025799">
    <property type="entry name" value="Arg_MeTrfase"/>
</dbReference>
<evidence type="ECO:0000256" key="6">
    <source>
        <dbReference type="ARBA" id="ARBA00022691"/>
    </source>
</evidence>
<dbReference type="SUPFAM" id="SSF57667">
    <property type="entry name" value="beta-beta-alpha zinc fingers"/>
    <property type="match status" value="1"/>
</dbReference>
<dbReference type="Proteomes" id="UP000826234">
    <property type="component" value="Unassembled WGS sequence"/>
</dbReference>
<evidence type="ECO:0000259" key="17">
    <source>
        <dbReference type="Pfam" id="PF21336"/>
    </source>
</evidence>
<dbReference type="PANTHER" id="PTHR11006:SF53">
    <property type="entry name" value="PROTEIN ARGININE N-METHYLTRANSFERASE 3"/>
    <property type="match status" value="1"/>
</dbReference>
<keyword evidence="3" id="KW-0963">Cytoplasm</keyword>
<feature type="compositionally biased region" description="Acidic residues" evidence="14">
    <location>
        <begin position="25"/>
        <end position="43"/>
    </location>
</feature>
<evidence type="ECO:0000259" key="18">
    <source>
        <dbReference type="Pfam" id="PF22528"/>
    </source>
</evidence>
<evidence type="ECO:0000256" key="1">
    <source>
        <dbReference type="ARBA" id="ARBA00004514"/>
    </source>
</evidence>
<dbReference type="Pfam" id="PF21336">
    <property type="entry name" value="ANM3_zf-C2H2"/>
    <property type="match status" value="1"/>
</dbReference>
<comment type="catalytic activity">
    <reaction evidence="11">
        <text>L-arginyl-[protein] + S-adenosyl-L-methionine = N(omega)-methyl-L-arginyl-[protein] + S-adenosyl-L-homocysteine + H(+)</text>
        <dbReference type="Rhea" id="RHEA:48100"/>
        <dbReference type="Rhea" id="RHEA-COMP:10532"/>
        <dbReference type="Rhea" id="RHEA-COMP:11990"/>
        <dbReference type="ChEBI" id="CHEBI:15378"/>
        <dbReference type="ChEBI" id="CHEBI:29965"/>
        <dbReference type="ChEBI" id="CHEBI:57856"/>
        <dbReference type="ChEBI" id="CHEBI:59789"/>
        <dbReference type="ChEBI" id="CHEBI:65280"/>
    </reaction>
    <physiologicalReaction direction="left-to-right" evidence="11">
        <dbReference type="Rhea" id="RHEA:48101"/>
    </physiologicalReaction>
</comment>
<feature type="region of interest" description="Disordered" evidence="14">
    <location>
        <begin position="496"/>
        <end position="568"/>
    </location>
</feature>
<dbReference type="CDD" id="cd02440">
    <property type="entry name" value="AdoMet_MTases"/>
    <property type="match status" value="1"/>
</dbReference>
<evidence type="ECO:0000259" key="16">
    <source>
        <dbReference type="Pfam" id="PF21137"/>
    </source>
</evidence>
<feature type="compositionally biased region" description="Basic residues" evidence="14">
    <location>
        <begin position="508"/>
        <end position="518"/>
    </location>
</feature>